<dbReference type="SUPFAM" id="SSF53335">
    <property type="entry name" value="S-adenosyl-L-methionine-dependent methyltransferases"/>
    <property type="match status" value="1"/>
</dbReference>
<evidence type="ECO:0000256" key="1">
    <source>
        <dbReference type="ARBA" id="ARBA00022603"/>
    </source>
</evidence>
<keyword evidence="3" id="KW-0949">S-adenosyl-L-methionine</keyword>
<dbReference type="RefSeq" id="WP_025609268.1">
    <property type="nucleotide sequence ID" value="NZ_CP021235.1"/>
</dbReference>
<reference evidence="5" key="1">
    <citation type="submission" date="2017-05" db="EMBL/GenBank/DDBJ databases">
        <authorList>
            <person name="Ray J."/>
            <person name="Price M."/>
            <person name="Deutschbauer A."/>
        </authorList>
    </citation>
    <scope>NUCLEOTIDE SEQUENCE [LARGE SCALE GENOMIC DNA]</scope>
    <source>
        <strain evidence="5">DSM 19842</strain>
    </source>
</reference>
<evidence type="ECO:0000256" key="3">
    <source>
        <dbReference type="ARBA" id="ARBA00022691"/>
    </source>
</evidence>
<dbReference type="Pfam" id="PF01596">
    <property type="entry name" value="Methyltransf_3"/>
    <property type="match status" value="1"/>
</dbReference>
<evidence type="ECO:0000256" key="2">
    <source>
        <dbReference type="ARBA" id="ARBA00022679"/>
    </source>
</evidence>
<name>A0A1X9YYG6_9BACT</name>
<dbReference type="KEGG" id="pact:CA264_20385"/>
<dbReference type="PANTHER" id="PTHR10509">
    <property type="entry name" value="O-METHYLTRANSFERASE-RELATED"/>
    <property type="match status" value="1"/>
</dbReference>
<evidence type="ECO:0000313" key="5">
    <source>
        <dbReference type="Proteomes" id="UP000266292"/>
    </source>
</evidence>
<dbReference type="GO" id="GO:0008757">
    <property type="term" value="F:S-adenosylmethionine-dependent methyltransferase activity"/>
    <property type="evidence" value="ECO:0007669"/>
    <property type="project" value="TreeGrafter"/>
</dbReference>
<dbReference type="PROSITE" id="PS51682">
    <property type="entry name" value="SAM_OMT_I"/>
    <property type="match status" value="1"/>
</dbReference>
<dbReference type="InterPro" id="IPR029063">
    <property type="entry name" value="SAM-dependent_MTases_sf"/>
</dbReference>
<dbReference type="GO" id="GO:0032259">
    <property type="term" value="P:methylation"/>
    <property type="evidence" value="ECO:0007669"/>
    <property type="project" value="UniProtKB-KW"/>
</dbReference>
<dbReference type="InterPro" id="IPR002935">
    <property type="entry name" value="SAM_O-MeTrfase"/>
</dbReference>
<evidence type="ECO:0000313" key="4">
    <source>
        <dbReference type="EMBL" id="ARS37977.1"/>
    </source>
</evidence>
<protein>
    <submittedName>
        <fullName evidence="4">Methyltransferase</fullName>
    </submittedName>
</protein>
<dbReference type="CDD" id="cd02440">
    <property type="entry name" value="AdoMet_MTases"/>
    <property type="match status" value="1"/>
</dbReference>
<organism evidence="4 5">
    <name type="scientific">Pontibacter actiniarum</name>
    <dbReference type="NCBI Taxonomy" id="323450"/>
    <lineage>
        <taxon>Bacteria</taxon>
        <taxon>Pseudomonadati</taxon>
        <taxon>Bacteroidota</taxon>
        <taxon>Cytophagia</taxon>
        <taxon>Cytophagales</taxon>
        <taxon>Hymenobacteraceae</taxon>
        <taxon>Pontibacter</taxon>
    </lineage>
</organism>
<sequence length="214" mass="24698">MEFIDEELLQYSEDHTSPESDLLHRINRETHLNVMKPRMLSGHLQGRLLSLYAKMIQPKQILEIGTYTGYSALCMAEGLQPDGMLHTVDKNEELEDRVRGYFDASGYGSQIKLYIGNALDIVPTIDAAFDLVFIDADKINYSRYYDMVIDKVRPGGYIIADNVLWSGKVLEKYRRKLDEDTKAVMDFNLYVHQDERVENILMPVRDGLMIARKK</sequence>
<dbReference type="Gene3D" id="3.40.50.150">
    <property type="entry name" value="Vaccinia Virus protein VP39"/>
    <property type="match status" value="1"/>
</dbReference>
<keyword evidence="5" id="KW-1185">Reference proteome</keyword>
<dbReference type="PANTHER" id="PTHR10509:SF14">
    <property type="entry name" value="CAFFEOYL-COA O-METHYLTRANSFERASE 3-RELATED"/>
    <property type="match status" value="1"/>
</dbReference>
<proteinExistence type="predicted"/>
<dbReference type="OrthoDB" id="9799672at2"/>
<accession>A0A1X9YYG6</accession>
<dbReference type="EMBL" id="CP021235">
    <property type="protein sequence ID" value="ARS37977.1"/>
    <property type="molecule type" value="Genomic_DNA"/>
</dbReference>
<dbReference type="STRING" id="709015.GCA_000472485_04113"/>
<dbReference type="GO" id="GO:0008171">
    <property type="term" value="F:O-methyltransferase activity"/>
    <property type="evidence" value="ECO:0007669"/>
    <property type="project" value="InterPro"/>
</dbReference>
<keyword evidence="1 4" id="KW-0489">Methyltransferase</keyword>
<dbReference type="InterPro" id="IPR050362">
    <property type="entry name" value="Cation-dep_OMT"/>
</dbReference>
<dbReference type="Proteomes" id="UP000266292">
    <property type="component" value="Chromosome"/>
</dbReference>
<gene>
    <name evidence="4" type="ORF">CA264_20385</name>
</gene>
<dbReference type="AlphaFoldDB" id="A0A1X9YYG6"/>
<keyword evidence="2 4" id="KW-0808">Transferase</keyword>